<feature type="region of interest" description="Disordered" evidence="3">
    <location>
        <begin position="589"/>
        <end position="610"/>
    </location>
</feature>
<evidence type="ECO:0000259" key="4">
    <source>
        <dbReference type="PROSITE" id="PS50102"/>
    </source>
</evidence>
<feature type="compositionally biased region" description="Basic and acidic residues" evidence="3">
    <location>
        <begin position="800"/>
        <end position="849"/>
    </location>
</feature>
<dbReference type="Pfam" id="PF16294">
    <property type="entry name" value="RSB_motif"/>
    <property type="match status" value="1"/>
</dbReference>
<feature type="compositionally biased region" description="Polar residues" evidence="3">
    <location>
        <begin position="503"/>
        <end position="512"/>
    </location>
</feature>
<feature type="region of interest" description="Disordered" evidence="3">
    <location>
        <begin position="349"/>
        <end position="432"/>
    </location>
</feature>
<gene>
    <name evidence="5" type="ORF">O3M35_005602</name>
</gene>
<dbReference type="Gene3D" id="3.30.70.330">
    <property type="match status" value="1"/>
</dbReference>
<dbReference type="GO" id="GO:0061574">
    <property type="term" value="C:ASAP complex"/>
    <property type="evidence" value="ECO:0007669"/>
    <property type="project" value="TreeGrafter"/>
</dbReference>
<feature type="domain" description="RRM" evidence="4">
    <location>
        <begin position="638"/>
        <end position="715"/>
    </location>
</feature>
<dbReference type="InterPro" id="IPR012677">
    <property type="entry name" value="Nucleotide-bd_a/b_plait_sf"/>
</dbReference>
<dbReference type="Proteomes" id="UP001461498">
    <property type="component" value="Unassembled WGS sequence"/>
</dbReference>
<feature type="compositionally biased region" description="Basic and acidic residues" evidence="3">
    <location>
        <begin position="448"/>
        <end position="469"/>
    </location>
</feature>
<name>A0AAW1DKY9_9HEMI</name>
<feature type="compositionally biased region" description="Low complexity" evidence="3">
    <location>
        <begin position="408"/>
        <end position="417"/>
    </location>
</feature>
<feature type="compositionally biased region" description="Basic residues" evidence="3">
    <location>
        <begin position="15"/>
        <end position="25"/>
    </location>
</feature>
<evidence type="ECO:0000256" key="1">
    <source>
        <dbReference type="ARBA" id="ARBA00022884"/>
    </source>
</evidence>
<evidence type="ECO:0000256" key="3">
    <source>
        <dbReference type="SAM" id="MobiDB-lite"/>
    </source>
</evidence>
<feature type="compositionally biased region" description="Basic and acidic residues" evidence="3">
    <location>
        <begin position="540"/>
        <end position="549"/>
    </location>
</feature>
<feature type="compositionally biased region" description="Acidic residues" evidence="3">
    <location>
        <begin position="528"/>
        <end position="539"/>
    </location>
</feature>
<comment type="caution">
    <text evidence="5">The sequence shown here is derived from an EMBL/GenBank/DDBJ whole genome shotgun (WGS) entry which is preliminary data.</text>
</comment>
<dbReference type="InterPro" id="IPR000504">
    <property type="entry name" value="RRM_dom"/>
</dbReference>
<feature type="compositionally biased region" description="Polar residues" evidence="3">
    <location>
        <begin position="108"/>
        <end position="118"/>
    </location>
</feature>
<accession>A0AAW1DKY9</accession>
<feature type="compositionally biased region" description="Low complexity" evidence="3">
    <location>
        <begin position="375"/>
        <end position="385"/>
    </location>
</feature>
<feature type="compositionally biased region" description="Low complexity" evidence="3">
    <location>
        <begin position="34"/>
        <end position="46"/>
    </location>
</feature>
<evidence type="ECO:0000313" key="6">
    <source>
        <dbReference type="Proteomes" id="UP001461498"/>
    </source>
</evidence>
<evidence type="ECO:0000256" key="2">
    <source>
        <dbReference type="PROSITE-ProRule" id="PRU00176"/>
    </source>
</evidence>
<protein>
    <recommendedName>
        <fullName evidence="4">RRM domain-containing protein</fullName>
    </recommendedName>
</protein>
<feature type="region of interest" description="Disordered" evidence="3">
    <location>
        <begin position="783"/>
        <end position="849"/>
    </location>
</feature>
<dbReference type="GO" id="GO:0008380">
    <property type="term" value="P:RNA splicing"/>
    <property type="evidence" value="ECO:0007669"/>
    <property type="project" value="TreeGrafter"/>
</dbReference>
<dbReference type="CDD" id="cd12432">
    <property type="entry name" value="RRM_ACINU"/>
    <property type="match status" value="1"/>
</dbReference>
<keyword evidence="6" id="KW-1185">Reference proteome</keyword>
<feature type="compositionally biased region" description="Low complexity" evidence="3">
    <location>
        <begin position="210"/>
        <end position="235"/>
    </location>
</feature>
<reference evidence="5 6" key="1">
    <citation type="submission" date="2022-12" db="EMBL/GenBank/DDBJ databases">
        <title>Chromosome-level genome assembly of true bugs.</title>
        <authorList>
            <person name="Ma L."/>
            <person name="Li H."/>
        </authorList>
    </citation>
    <scope>NUCLEOTIDE SEQUENCE [LARGE SCALE GENOMIC DNA]</scope>
    <source>
        <strain evidence="5">Lab_2022b</strain>
    </source>
</reference>
<dbReference type="SUPFAM" id="SSF54928">
    <property type="entry name" value="RNA-binding domain, RBD"/>
    <property type="match status" value="1"/>
</dbReference>
<feature type="region of interest" description="Disordered" evidence="3">
    <location>
        <begin position="448"/>
        <end position="549"/>
    </location>
</feature>
<dbReference type="PANTHER" id="PTHR46589:SF1">
    <property type="entry name" value="APOPTOTIC CHROMATIN CONDENSATION INDUCER IN THE NUCLEUS"/>
    <property type="match status" value="1"/>
</dbReference>
<dbReference type="InterPro" id="IPR052793">
    <property type="entry name" value="EJC-associated_protein"/>
</dbReference>
<dbReference type="PROSITE" id="PS50102">
    <property type="entry name" value="RRM"/>
    <property type="match status" value="1"/>
</dbReference>
<dbReference type="InterPro" id="IPR035979">
    <property type="entry name" value="RBD_domain_sf"/>
</dbReference>
<dbReference type="InterPro" id="IPR034257">
    <property type="entry name" value="Acinus_RRM"/>
</dbReference>
<dbReference type="AlphaFoldDB" id="A0AAW1DKY9"/>
<dbReference type="PANTHER" id="PTHR46589">
    <property type="entry name" value="APOPTOTIC CHROMATIN CONDENSATION INDUCER IN THE NUCLEUS"/>
    <property type="match status" value="1"/>
</dbReference>
<sequence length="922" mass="101745">MVRKSTKANSAEKPSRKRRGTRRRKESSSESEPETNTPVVEETVSSIALPREVKKDEEVEVESSSSSSSKTRSRRVSKRNAKDGNAEENEGALDGNEWNEDASFWTGADSSAAVSNQDTNEDEGTTWKIQSSNGSGGEIQKLKICRQRPTDSTGSSSPAKECASPRIKIMPIAAEVPEKVENDNAELELDAPMDIVDVESEKVVNEQQIVTETSNNSEETVTVEPSSVVPTISSSTSEQMVKEVQQEEEVIIPGLDLVTDDQQKPDHLWISSTSEAITDVSMIEMPPSKEETVDQIKNLELVEDIPSGLISSSVVQEVESVETRIDDESSIPMETSDSVNITEILNSEEAVETSTSVQEEMVTEGIEDKETTEPSTTTALSSCTASKEENSATLEETITTTIEEETFPSSNSATAVTPSPPPSDSMADSNKCLSLSVSSELAMEQIAKKLNERAARGKESLEESKEKLSNKSSNSRENSPENDRNIEEGEIVSSAAATPDPQPTKSATQKSTVVVRPKALDATADPVSVEELEYNESDGEEKKENENLINNEDIKREKVDTNKCVDVEITVSSDGREVKKKKPIVIDRKSPGKSVKTPPGPKLPNQENHKAARKISIVSADAKALRKSPSPSKKKATEVLFITNLVRPFTVPQLRELLARTGTIAQNGFYIDKIKSKCYVKYTDVEMAIETRHALHGVRWPVNNPKTLRVDFASPSDMAIVQKLADEEAASVAKKQDNDATTTPAGTASAAIAASGGGWLNEQAALKPTRRVTATVREWDMGKVVGEETSTNKTSPPPVDSKKKTEEEWNRKKEKPSRSEKERDRRRAHSPEHKPEIPKKLKKKDSDAPARLLDDLFRKTKATPCIYWLPLTAAQIAVKEEMRRQHMAEHKRRLAELRKTDTGSRRDNKERDRDRDSDRRKK</sequence>
<dbReference type="EMBL" id="JAPXFL010000002">
    <property type="protein sequence ID" value="KAK9510929.1"/>
    <property type="molecule type" value="Genomic_DNA"/>
</dbReference>
<feature type="region of interest" description="Disordered" evidence="3">
    <location>
        <begin position="209"/>
        <end position="235"/>
    </location>
</feature>
<organism evidence="5 6">
    <name type="scientific">Rhynocoris fuscipes</name>
    <dbReference type="NCBI Taxonomy" id="488301"/>
    <lineage>
        <taxon>Eukaryota</taxon>
        <taxon>Metazoa</taxon>
        <taxon>Ecdysozoa</taxon>
        <taxon>Arthropoda</taxon>
        <taxon>Hexapoda</taxon>
        <taxon>Insecta</taxon>
        <taxon>Pterygota</taxon>
        <taxon>Neoptera</taxon>
        <taxon>Paraneoptera</taxon>
        <taxon>Hemiptera</taxon>
        <taxon>Heteroptera</taxon>
        <taxon>Panheteroptera</taxon>
        <taxon>Cimicomorpha</taxon>
        <taxon>Reduviidae</taxon>
        <taxon>Harpactorinae</taxon>
        <taxon>Harpactorini</taxon>
        <taxon>Rhynocoris</taxon>
    </lineage>
</organism>
<dbReference type="GO" id="GO:0071011">
    <property type="term" value="C:precatalytic spliceosome"/>
    <property type="evidence" value="ECO:0007669"/>
    <property type="project" value="TreeGrafter"/>
</dbReference>
<evidence type="ECO:0000313" key="5">
    <source>
        <dbReference type="EMBL" id="KAK9510929.1"/>
    </source>
</evidence>
<feature type="region of interest" description="Disordered" evidence="3">
    <location>
        <begin position="883"/>
        <end position="922"/>
    </location>
</feature>
<feature type="compositionally biased region" description="Basic and acidic residues" evidence="3">
    <location>
        <begin position="478"/>
        <end position="487"/>
    </location>
</feature>
<dbReference type="GO" id="GO:0003723">
    <property type="term" value="F:RNA binding"/>
    <property type="evidence" value="ECO:0007669"/>
    <property type="project" value="UniProtKB-UniRule"/>
</dbReference>
<feature type="region of interest" description="Disordered" evidence="3">
    <location>
        <begin position="1"/>
        <end position="164"/>
    </location>
</feature>
<proteinExistence type="predicted"/>
<dbReference type="InterPro" id="IPR032552">
    <property type="entry name" value="RSB_motif"/>
</dbReference>
<keyword evidence="1 2" id="KW-0694">RNA-binding</keyword>